<dbReference type="RefSeq" id="WP_094487162.1">
    <property type="nucleotide sequence ID" value="NZ_NOXX01000218.1"/>
</dbReference>
<feature type="transmembrane region" description="Helical" evidence="1">
    <location>
        <begin position="227"/>
        <end position="248"/>
    </location>
</feature>
<dbReference type="Gene3D" id="3.90.550.10">
    <property type="entry name" value="Spore Coat Polysaccharide Biosynthesis Protein SpsA, Chain A"/>
    <property type="match status" value="1"/>
</dbReference>
<reference evidence="3 4" key="1">
    <citation type="submission" date="2017-07" db="EMBL/GenBank/DDBJ databases">
        <title>Flavobacterium cyanobacteriorum sp. nov., isolated from cyanobacterial aggregates in a eutrophic lake.</title>
        <authorList>
            <person name="Cai H."/>
        </authorList>
    </citation>
    <scope>NUCLEOTIDE SEQUENCE [LARGE SCALE GENOMIC DNA]</scope>
    <source>
        <strain evidence="3 4">TH167</strain>
    </source>
</reference>
<dbReference type="PANTHER" id="PTHR48090:SF8">
    <property type="entry name" value="GLYCOSYLTRANSFERASE CSBB-RELATED"/>
    <property type="match status" value="1"/>
</dbReference>
<proteinExistence type="predicted"/>
<keyword evidence="1" id="KW-1133">Transmembrane helix</keyword>
<dbReference type="OrthoDB" id="9807778at2"/>
<dbReference type="CDD" id="cd04187">
    <property type="entry name" value="DPM1_like_bac"/>
    <property type="match status" value="1"/>
</dbReference>
<gene>
    <name evidence="3" type="ORF">CHX27_12835</name>
</gene>
<accession>A0A255ZJE2</accession>
<dbReference type="PANTHER" id="PTHR48090">
    <property type="entry name" value="UNDECAPRENYL-PHOSPHATE 4-DEOXY-4-FORMAMIDO-L-ARABINOSE TRANSFERASE-RELATED"/>
    <property type="match status" value="1"/>
</dbReference>
<keyword evidence="1" id="KW-0812">Transmembrane</keyword>
<feature type="transmembrane region" description="Helical" evidence="1">
    <location>
        <begin position="260"/>
        <end position="286"/>
    </location>
</feature>
<dbReference type="GO" id="GO:0016740">
    <property type="term" value="F:transferase activity"/>
    <property type="evidence" value="ECO:0007669"/>
    <property type="project" value="UniProtKB-KW"/>
</dbReference>
<keyword evidence="3" id="KW-0808">Transferase</keyword>
<name>A0A255ZJE2_9FLAO</name>
<protein>
    <submittedName>
        <fullName evidence="3">Glycosyltransferase</fullName>
    </submittedName>
</protein>
<dbReference type="InterPro" id="IPR001173">
    <property type="entry name" value="Glyco_trans_2-like"/>
</dbReference>
<dbReference type="AlphaFoldDB" id="A0A255ZJE2"/>
<evidence type="ECO:0000256" key="1">
    <source>
        <dbReference type="SAM" id="Phobius"/>
    </source>
</evidence>
<keyword evidence="4" id="KW-1185">Reference proteome</keyword>
<feature type="domain" description="Glycosyltransferase 2-like" evidence="2">
    <location>
        <begin position="4"/>
        <end position="166"/>
    </location>
</feature>
<evidence type="ECO:0000259" key="2">
    <source>
        <dbReference type="Pfam" id="PF00535"/>
    </source>
</evidence>
<dbReference type="InterPro" id="IPR029044">
    <property type="entry name" value="Nucleotide-diphossugar_trans"/>
</dbReference>
<dbReference type="EMBL" id="NOXX01000218">
    <property type="protein sequence ID" value="OYQ41551.1"/>
    <property type="molecule type" value="Genomic_DNA"/>
</dbReference>
<dbReference type="Pfam" id="PF00535">
    <property type="entry name" value="Glycos_transf_2"/>
    <property type="match status" value="1"/>
</dbReference>
<organism evidence="3 4">
    <name type="scientific">Flavobacterium aurantiibacter</name>
    <dbReference type="NCBI Taxonomy" id="2023067"/>
    <lineage>
        <taxon>Bacteria</taxon>
        <taxon>Pseudomonadati</taxon>
        <taxon>Bacteroidota</taxon>
        <taxon>Flavobacteriia</taxon>
        <taxon>Flavobacteriales</taxon>
        <taxon>Flavobacteriaceae</taxon>
        <taxon>Flavobacterium</taxon>
    </lineage>
</organism>
<dbReference type="InterPro" id="IPR050256">
    <property type="entry name" value="Glycosyltransferase_2"/>
</dbReference>
<keyword evidence="1" id="KW-0472">Membrane</keyword>
<dbReference type="SUPFAM" id="SSF53448">
    <property type="entry name" value="Nucleotide-diphospho-sugar transferases"/>
    <property type="match status" value="1"/>
</dbReference>
<evidence type="ECO:0000313" key="3">
    <source>
        <dbReference type="EMBL" id="OYQ41551.1"/>
    </source>
</evidence>
<comment type="caution">
    <text evidence="3">The sequence shown here is derived from an EMBL/GenBank/DDBJ whole genome shotgun (WGS) entry which is preliminary data.</text>
</comment>
<dbReference type="Proteomes" id="UP000216035">
    <property type="component" value="Unassembled WGS sequence"/>
</dbReference>
<evidence type="ECO:0000313" key="4">
    <source>
        <dbReference type="Proteomes" id="UP000216035"/>
    </source>
</evidence>
<dbReference type="GO" id="GO:0005886">
    <property type="term" value="C:plasma membrane"/>
    <property type="evidence" value="ECO:0007669"/>
    <property type="project" value="TreeGrafter"/>
</dbReference>
<sequence>MKLSVVSPVYNAERIIPTLVERIENAVSPIFNDYEIVLVEDCSSDNSWAVIEALAAKNRHVVAAKLSKNFGQHPAIMAGLSLATGDKIVVMDCDLQDQPEEIEKLFKAMQTGYDIVLAKRSNRQDGFFKKLFSRIFFKTYSYLTDSKFDNTIANFGIYDRKVIDEVLKMSDYIKSFPLFVNWVGFRTTSIEVVHAKRAEGKTSYTYRKLFKLAFDTIISFSNKPLKIFVKIGMLISLISFLVGIYTLYKYFAGEIKVLGYSSIMISIWFLSGMMITITGVVGIYIGKIFDQSKNRKPFIVEKTVNYES</sequence>